<protein>
    <submittedName>
        <fullName evidence="2">Sjogren's syndrome/scleroderma autoantigen 1 family protein</fullName>
    </submittedName>
</protein>
<dbReference type="InterPro" id="IPR051888">
    <property type="entry name" value="UPF0148_domain"/>
</dbReference>
<evidence type="ECO:0000256" key="1">
    <source>
        <dbReference type="SAM" id="MobiDB-lite"/>
    </source>
</evidence>
<reference evidence="2 3" key="1">
    <citation type="journal article" date="2019" name="Int. J. Syst. Evol. Microbiol.">
        <title>The Global Catalogue of Microorganisms (GCM) 10K type strain sequencing project: providing services to taxonomists for standard genome sequencing and annotation.</title>
        <authorList>
            <consortium name="The Broad Institute Genomics Platform"/>
            <consortium name="The Broad Institute Genome Sequencing Center for Infectious Disease"/>
            <person name="Wu L."/>
            <person name="Ma J."/>
        </authorList>
    </citation>
    <scope>NUCLEOTIDE SEQUENCE [LARGE SCALE GENOMIC DNA]</scope>
    <source>
        <strain evidence="2 3">JCM 16327</strain>
    </source>
</reference>
<dbReference type="EMBL" id="BAAADU010000002">
    <property type="protein sequence ID" value="GAA0649794.1"/>
    <property type="molecule type" value="Genomic_DNA"/>
</dbReference>
<keyword evidence="3" id="KW-1185">Reference proteome</keyword>
<feature type="compositionally biased region" description="Basic and acidic residues" evidence="1">
    <location>
        <begin position="149"/>
        <end position="161"/>
    </location>
</feature>
<name>A0AAV3T0W3_9EURY</name>
<feature type="compositionally biased region" description="Low complexity" evidence="1">
    <location>
        <begin position="100"/>
        <end position="113"/>
    </location>
</feature>
<evidence type="ECO:0000313" key="2">
    <source>
        <dbReference type="EMBL" id="GAA0649794.1"/>
    </source>
</evidence>
<dbReference type="GeneID" id="68571801"/>
<dbReference type="AlphaFoldDB" id="A0AAV3T0W3"/>
<dbReference type="PANTHER" id="PTHR16537:SF1">
    <property type="entry name" value="PROTEIN ZNRD2"/>
    <property type="match status" value="1"/>
</dbReference>
<dbReference type="Proteomes" id="UP001500194">
    <property type="component" value="Unassembled WGS sequence"/>
</dbReference>
<comment type="caution">
    <text evidence="2">The sequence shown here is derived from an EMBL/GenBank/DDBJ whole genome shotgun (WGS) entry which is preliminary data.</text>
</comment>
<feature type="compositionally biased region" description="Basic and acidic residues" evidence="1">
    <location>
        <begin position="8"/>
        <end position="28"/>
    </location>
</feature>
<gene>
    <name evidence="2" type="ORF">GCM10009019_10720</name>
</gene>
<dbReference type="InterPro" id="IPR009563">
    <property type="entry name" value="SSSCA1"/>
</dbReference>
<accession>A0AAV3T0W3</accession>
<feature type="region of interest" description="Disordered" evidence="1">
    <location>
        <begin position="1"/>
        <end position="32"/>
    </location>
</feature>
<organism evidence="2 3">
    <name type="scientific">Salarchaeum japonicum</name>
    <dbReference type="NCBI Taxonomy" id="555573"/>
    <lineage>
        <taxon>Archaea</taxon>
        <taxon>Methanobacteriati</taxon>
        <taxon>Methanobacteriota</taxon>
        <taxon>Stenosarchaea group</taxon>
        <taxon>Halobacteria</taxon>
        <taxon>Halobacteriales</taxon>
        <taxon>Halobacteriaceae</taxon>
    </lineage>
</organism>
<dbReference type="PANTHER" id="PTHR16537">
    <property type="entry name" value="SJOEGREN SYNDROME/SCLERODERMA AUTOANTIGEN 1"/>
    <property type="match status" value="1"/>
</dbReference>
<sequence>MSDEFDREEEKRKLREKYAKDREDREVTGRMSDLLLQGATMTNKHCDRCGSPIFRQNGEEFCPTCRAEGNQPQTDEPADQSGRTAAEPTETGDAQPTPEPTRAPATTADTPDPAADEPTEPAGSPASADTADARAALATSIETLAQRASDADDPRRAKEFLEAAREAADTLHALDR</sequence>
<dbReference type="Pfam" id="PF06677">
    <property type="entry name" value="Auto_anti-p27"/>
    <property type="match status" value="1"/>
</dbReference>
<dbReference type="RefSeq" id="WP_227261225.1">
    <property type="nucleotide sequence ID" value="NZ_BAAADU010000002.1"/>
</dbReference>
<evidence type="ECO:0000313" key="3">
    <source>
        <dbReference type="Proteomes" id="UP001500194"/>
    </source>
</evidence>
<feature type="compositionally biased region" description="Low complexity" evidence="1">
    <location>
        <begin position="120"/>
        <end position="140"/>
    </location>
</feature>
<proteinExistence type="predicted"/>
<feature type="region of interest" description="Disordered" evidence="1">
    <location>
        <begin position="63"/>
        <end position="161"/>
    </location>
</feature>